<feature type="region of interest" description="Disordered" evidence="1">
    <location>
        <begin position="1"/>
        <end position="59"/>
    </location>
</feature>
<organism evidence="2">
    <name type="scientific">Xanthomonas hortorum pv. gardneri</name>
    <dbReference type="NCBI Taxonomy" id="2754056"/>
    <lineage>
        <taxon>Bacteria</taxon>
        <taxon>Pseudomonadati</taxon>
        <taxon>Pseudomonadota</taxon>
        <taxon>Gammaproteobacteria</taxon>
        <taxon>Lysobacterales</taxon>
        <taxon>Lysobacteraceae</taxon>
        <taxon>Xanthomonas</taxon>
    </lineage>
</organism>
<dbReference type="STRING" id="90270.BI317_21460"/>
<protein>
    <recommendedName>
        <fullName evidence="3">HpaA protein</fullName>
    </recommendedName>
</protein>
<feature type="compositionally biased region" description="Basic residues" evidence="1">
    <location>
        <begin position="41"/>
        <end position="57"/>
    </location>
</feature>
<dbReference type="OrthoDB" id="5996476at2"/>
<evidence type="ECO:0008006" key="3">
    <source>
        <dbReference type="Google" id="ProtNLM"/>
    </source>
</evidence>
<feature type="region of interest" description="Disordered" evidence="1">
    <location>
        <begin position="92"/>
        <end position="116"/>
    </location>
</feature>
<evidence type="ECO:0000256" key="1">
    <source>
        <dbReference type="SAM" id="MobiDB-lite"/>
    </source>
</evidence>
<dbReference type="RefSeq" id="WP_006451039.1">
    <property type="nucleotide sequence ID" value="NZ_CP018728.1"/>
</dbReference>
<reference evidence="2" key="1">
    <citation type="submission" date="2020-07" db="EMBL/GenBank/DDBJ databases">
        <authorList>
            <person name="Pothier F. J."/>
        </authorList>
    </citation>
    <scope>NUCLEOTIDE SEQUENCE</scope>
    <source>
        <strain evidence="2">CFBP 8129</strain>
    </source>
</reference>
<proteinExistence type="predicted"/>
<gene>
    <name evidence="2" type="ORF">CFBP8129_05540</name>
</gene>
<sequence length="271" mass="29144">MIRRISPGAVPPSLPSTPGASHHHADAPQAGVQALEDTAHHAPRLRPAPPRKRRRGMRSLDGMDDELDATALEEAEAARVAALRGRVSIAVAQPQGQGQRQDDQHGEGGNAQAGDPQACTWPIAAPSQVDDSVRASVQDVLDRYAATPAADQTIRRHALAVALVELRAIGVAHPAAAQLTTMVWRVMREHLRSGSAGAAAETLQALRKRLLDLVPAQPDASPALRSFHLLLPLMLLNAEKPRKRLDRARAITRLNTLLIEHHDGTAQEIRA</sequence>
<dbReference type="AlphaFoldDB" id="A0A0G8MRJ8"/>
<evidence type="ECO:0000313" key="2">
    <source>
        <dbReference type="EMBL" id="CAD0304438.1"/>
    </source>
</evidence>
<dbReference type="EMBL" id="LR828253">
    <property type="protein sequence ID" value="CAD0304438.1"/>
    <property type="molecule type" value="Genomic_DNA"/>
</dbReference>
<dbReference type="GeneID" id="55514512"/>
<dbReference type="EMBL" id="LR828253">
    <property type="protein sequence ID" value="CAD0304429.1"/>
    <property type="molecule type" value="Genomic_DNA"/>
</dbReference>
<accession>A0A0G8MRJ8</accession>
<name>A0A0G8MRJ8_9XANT</name>